<evidence type="ECO:0000313" key="1">
    <source>
        <dbReference type="EMBL" id="MFC0593078.1"/>
    </source>
</evidence>
<accession>A0ABV6PVJ2</accession>
<name>A0ABV6PVJ2_9BURK</name>
<dbReference type="RefSeq" id="WP_377482999.1">
    <property type="nucleotide sequence ID" value="NZ_JBHLTN010000020.1"/>
</dbReference>
<reference evidence="1 2" key="1">
    <citation type="submission" date="2024-09" db="EMBL/GenBank/DDBJ databases">
        <authorList>
            <person name="Sun Q."/>
            <person name="Mori K."/>
        </authorList>
    </citation>
    <scope>NUCLEOTIDE SEQUENCE [LARGE SCALE GENOMIC DNA]</scope>
    <source>
        <strain evidence="1 2">NCAIM B.02336</strain>
    </source>
</reference>
<evidence type="ECO:0000313" key="2">
    <source>
        <dbReference type="Proteomes" id="UP001589834"/>
    </source>
</evidence>
<keyword evidence="2" id="KW-1185">Reference proteome</keyword>
<comment type="caution">
    <text evidence="1">The sequence shown here is derived from an EMBL/GenBank/DDBJ whole genome shotgun (WGS) entry which is preliminary data.</text>
</comment>
<dbReference type="Proteomes" id="UP001589834">
    <property type="component" value="Unassembled WGS sequence"/>
</dbReference>
<sequence length="154" mass="17242">MMRFLCSVCQQEFSSPLRTLDWRRQRLAFQEVGDAIQSTLHIEDADALRNYCSAQCRDCNEPDFIDALKLKFLSPKVEPVMPCGHCGGPVDSSQPHTAFAQVTLQLNESGEVVQCTGDRQLAVLCASCDPHDDAEQAAEAREWGHVGWRGWSSW</sequence>
<protein>
    <submittedName>
        <fullName evidence="1">Uncharacterized protein</fullName>
    </submittedName>
</protein>
<dbReference type="EMBL" id="JBHLTN010000020">
    <property type="protein sequence ID" value="MFC0593078.1"/>
    <property type="molecule type" value="Genomic_DNA"/>
</dbReference>
<proteinExistence type="predicted"/>
<gene>
    <name evidence="1" type="ORF">ACFFGG_10965</name>
</gene>
<organism evidence="1 2">
    <name type="scientific">Ottowia pentelensis</name>
    <dbReference type="NCBI Taxonomy" id="511108"/>
    <lineage>
        <taxon>Bacteria</taxon>
        <taxon>Pseudomonadati</taxon>
        <taxon>Pseudomonadota</taxon>
        <taxon>Betaproteobacteria</taxon>
        <taxon>Burkholderiales</taxon>
        <taxon>Comamonadaceae</taxon>
        <taxon>Ottowia</taxon>
    </lineage>
</organism>